<dbReference type="EMBL" id="CP094528">
    <property type="protein sequence ID" value="UOE45840.1"/>
    <property type="molecule type" value="Genomic_DNA"/>
</dbReference>
<dbReference type="RefSeq" id="WP_243558497.1">
    <property type="nucleotide sequence ID" value="NZ_CP094528.1"/>
</dbReference>
<evidence type="ECO:0000313" key="3">
    <source>
        <dbReference type="EMBL" id="UOE45840.1"/>
    </source>
</evidence>
<reference evidence="3 4" key="1">
    <citation type="submission" date="2022-03" db="EMBL/GenBank/DDBJ databases">
        <title>Mucilaginibacter sp. isolated from the gut of Protaetia brevitarsis seulensis larvae.</title>
        <authorList>
            <person name="Won M."/>
            <person name="Kim S.-J."/>
            <person name="Kwon S.-W."/>
        </authorList>
    </citation>
    <scope>NUCLEOTIDE SEQUENCE [LARGE SCALE GENOMIC DNA]</scope>
    <source>
        <strain evidence="3 4">CFWR-12</strain>
    </source>
</reference>
<dbReference type="Proteomes" id="UP000832097">
    <property type="component" value="Chromosome"/>
</dbReference>
<sequence>MDVIGGGVLMAAAAVLWVAYLLPSWLRRRQYLATERNAVRLGQTIRIIAETSETPEPVRLEVSAREVATQQRILAEHEATARAEAEAAEQLAIAERVAAEQAARDARELALRALATAPIDVVRAESQSDVAQSDVATAAAPAPDLAAQRRRLRRRRGRRSLLLLASLLALVVGLVGLPFGLPSAVAIVAAVGVVVALAELARLARAGRAIVPVAVAPAEPVVAEPFEPIELPAEEVHEPGWTPQPLPRPLTLSRGTIAAAAMASIEAAEQLRRAGVEAELAERAAEIAPQPPRLPSRPAEPAAEAEPTSGSVSAVAEPASPYARMGIVGETTPGIDDLDAVLRRRRRAV</sequence>
<accession>A0ABY4C367</accession>
<feature type="region of interest" description="Disordered" evidence="1">
    <location>
        <begin position="284"/>
        <end position="317"/>
    </location>
</feature>
<evidence type="ECO:0008006" key="5">
    <source>
        <dbReference type="Google" id="ProtNLM"/>
    </source>
</evidence>
<feature type="transmembrane region" description="Helical" evidence="2">
    <location>
        <begin position="6"/>
        <end position="26"/>
    </location>
</feature>
<feature type="transmembrane region" description="Helical" evidence="2">
    <location>
        <begin position="160"/>
        <end position="177"/>
    </location>
</feature>
<organism evidence="3 4">
    <name type="scientific">Agromyces larvae</name>
    <dbReference type="NCBI Taxonomy" id="2929802"/>
    <lineage>
        <taxon>Bacteria</taxon>
        <taxon>Bacillati</taxon>
        <taxon>Actinomycetota</taxon>
        <taxon>Actinomycetes</taxon>
        <taxon>Micrococcales</taxon>
        <taxon>Microbacteriaceae</taxon>
        <taxon>Agromyces</taxon>
    </lineage>
</organism>
<evidence type="ECO:0000256" key="1">
    <source>
        <dbReference type="SAM" id="MobiDB-lite"/>
    </source>
</evidence>
<proteinExistence type="predicted"/>
<feature type="transmembrane region" description="Helical" evidence="2">
    <location>
        <begin position="183"/>
        <end position="201"/>
    </location>
</feature>
<keyword evidence="2" id="KW-0812">Transmembrane</keyword>
<evidence type="ECO:0000256" key="2">
    <source>
        <dbReference type="SAM" id="Phobius"/>
    </source>
</evidence>
<protein>
    <recommendedName>
        <fullName evidence="5">Large exoprotein</fullName>
    </recommendedName>
</protein>
<feature type="compositionally biased region" description="Low complexity" evidence="1">
    <location>
        <begin position="296"/>
        <end position="307"/>
    </location>
</feature>
<name>A0ABY4C367_9MICO</name>
<keyword evidence="2" id="KW-1133">Transmembrane helix</keyword>
<keyword evidence="4" id="KW-1185">Reference proteome</keyword>
<evidence type="ECO:0000313" key="4">
    <source>
        <dbReference type="Proteomes" id="UP000832097"/>
    </source>
</evidence>
<keyword evidence="2" id="KW-0472">Membrane</keyword>
<gene>
    <name evidence="3" type="ORF">MTO99_08890</name>
</gene>